<organism evidence="2 3">
    <name type="scientific">Cryptococcus amylolentus CBS 6039</name>
    <dbReference type="NCBI Taxonomy" id="1295533"/>
    <lineage>
        <taxon>Eukaryota</taxon>
        <taxon>Fungi</taxon>
        <taxon>Dikarya</taxon>
        <taxon>Basidiomycota</taxon>
        <taxon>Agaricomycotina</taxon>
        <taxon>Tremellomycetes</taxon>
        <taxon>Tremellales</taxon>
        <taxon>Cryptococcaceae</taxon>
        <taxon>Cryptococcus</taxon>
    </lineage>
</organism>
<proteinExistence type="predicted"/>
<dbReference type="EMBL" id="AWGJ01000004">
    <property type="protein sequence ID" value="ODN81081.1"/>
    <property type="molecule type" value="Genomic_DNA"/>
</dbReference>
<evidence type="ECO:0000313" key="3">
    <source>
        <dbReference type="Proteomes" id="UP000094065"/>
    </source>
</evidence>
<evidence type="ECO:0000256" key="1">
    <source>
        <dbReference type="SAM" id="MobiDB-lite"/>
    </source>
</evidence>
<gene>
    <name evidence="2" type="ORF">L202_03176</name>
</gene>
<accession>A0A1E3HZU4</accession>
<dbReference type="OrthoDB" id="2595958at2759"/>
<dbReference type="Proteomes" id="UP000094065">
    <property type="component" value="Unassembled WGS sequence"/>
</dbReference>
<protein>
    <submittedName>
        <fullName evidence="2">Uncharacterized protein</fullName>
    </submittedName>
</protein>
<evidence type="ECO:0000313" key="2">
    <source>
        <dbReference type="EMBL" id="ODN81081.1"/>
    </source>
</evidence>
<feature type="compositionally biased region" description="Acidic residues" evidence="1">
    <location>
        <begin position="59"/>
        <end position="70"/>
    </location>
</feature>
<dbReference type="RefSeq" id="XP_018995647.1">
    <property type="nucleotide sequence ID" value="XM_019136978.1"/>
</dbReference>
<keyword evidence="3" id="KW-1185">Reference proteome</keyword>
<feature type="region of interest" description="Disordered" evidence="1">
    <location>
        <begin position="1"/>
        <end position="155"/>
    </location>
</feature>
<name>A0A1E3HZU4_9TREE</name>
<comment type="caution">
    <text evidence="2">The sequence shown here is derived from an EMBL/GenBank/DDBJ whole genome shotgun (WGS) entry which is preliminary data.</text>
</comment>
<reference evidence="2 3" key="1">
    <citation type="submission" date="2016-06" db="EMBL/GenBank/DDBJ databases">
        <title>Evolution of pathogenesis and genome organization in the Tremellales.</title>
        <authorList>
            <person name="Cuomo C."/>
            <person name="Litvintseva A."/>
            <person name="Heitman J."/>
            <person name="Chen Y."/>
            <person name="Sun S."/>
            <person name="Springer D."/>
            <person name="Dromer F."/>
            <person name="Young S."/>
            <person name="Zeng Q."/>
            <person name="Chapman S."/>
            <person name="Gujja S."/>
            <person name="Saif S."/>
            <person name="Birren B."/>
        </authorList>
    </citation>
    <scope>NUCLEOTIDE SEQUENCE [LARGE SCALE GENOMIC DNA]</scope>
    <source>
        <strain evidence="2 3">CBS 6039</strain>
    </source>
</reference>
<sequence>MPFSFFAPPHTARPSPSSEHSDFFFPEYPAFDFDGHLSAAGGLDERRESAESASSSGSDEAEADGDEEHDGDGRISGQRKEAAPTPTFTRPSPSRSFSHPVHAPVSSRATRPRGLTPLTPINPHLPSPSSSTSLSSSSSSSTFINPLRPSGPKAQPLARALFARMAEGQGLPALGGGGGVGKGGKKPQKMVVPSKAFKTSFTLDMSASELARR</sequence>
<feature type="compositionally biased region" description="Low complexity" evidence="1">
    <location>
        <begin position="84"/>
        <end position="98"/>
    </location>
</feature>
<feature type="compositionally biased region" description="Low complexity" evidence="1">
    <location>
        <begin position="127"/>
        <end position="142"/>
    </location>
</feature>
<dbReference type="GeneID" id="30154485"/>
<dbReference type="AlphaFoldDB" id="A0A1E3HZU4"/>